<dbReference type="EMBL" id="CM029039">
    <property type="protein sequence ID" value="KAG2640173.1"/>
    <property type="molecule type" value="Genomic_DNA"/>
</dbReference>
<sequence>MPSWMQFHWMGREQLLGSSQPPTHCSQDLWFRNDGLVCKIVKEHERHAATALCSETATPPTVPHHHGRLCPDPAAGVDLSHRPATTAFAQLEGLW</sequence>
<accession>A0A8T0W694</accession>
<keyword evidence="2" id="KW-1185">Reference proteome</keyword>
<name>A0A8T0W694_PANVG</name>
<dbReference type="Proteomes" id="UP000823388">
    <property type="component" value="Chromosome 2K"/>
</dbReference>
<protein>
    <submittedName>
        <fullName evidence="1">Uncharacterized protein</fullName>
    </submittedName>
</protein>
<gene>
    <name evidence="1" type="ORF">PVAP13_2KG073132</name>
</gene>
<reference evidence="1 2" key="1">
    <citation type="submission" date="2020-05" db="EMBL/GenBank/DDBJ databases">
        <title>WGS assembly of Panicum virgatum.</title>
        <authorList>
            <person name="Lovell J.T."/>
            <person name="Jenkins J."/>
            <person name="Shu S."/>
            <person name="Juenger T.E."/>
            <person name="Schmutz J."/>
        </authorList>
    </citation>
    <scope>NUCLEOTIDE SEQUENCE [LARGE SCALE GENOMIC DNA]</scope>
    <source>
        <strain evidence="2">cv. AP13</strain>
    </source>
</reference>
<organism evidence="1 2">
    <name type="scientific">Panicum virgatum</name>
    <name type="common">Blackwell switchgrass</name>
    <dbReference type="NCBI Taxonomy" id="38727"/>
    <lineage>
        <taxon>Eukaryota</taxon>
        <taxon>Viridiplantae</taxon>
        <taxon>Streptophyta</taxon>
        <taxon>Embryophyta</taxon>
        <taxon>Tracheophyta</taxon>
        <taxon>Spermatophyta</taxon>
        <taxon>Magnoliopsida</taxon>
        <taxon>Liliopsida</taxon>
        <taxon>Poales</taxon>
        <taxon>Poaceae</taxon>
        <taxon>PACMAD clade</taxon>
        <taxon>Panicoideae</taxon>
        <taxon>Panicodae</taxon>
        <taxon>Paniceae</taxon>
        <taxon>Panicinae</taxon>
        <taxon>Panicum</taxon>
        <taxon>Panicum sect. Hiantes</taxon>
    </lineage>
</organism>
<evidence type="ECO:0000313" key="1">
    <source>
        <dbReference type="EMBL" id="KAG2640173.1"/>
    </source>
</evidence>
<proteinExistence type="predicted"/>
<evidence type="ECO:0000313" key="2">
    <source>
        <dbReference type="Proteomes" id="UP000823388"/>
    </source>
</evidence>
<comment type="caution">
    <text evidence="1">The sequence shown here is derived from an EMBL/GenBank/DDBJ whole genome shotgun (WGS) entry which is preliminary data.</text>
</comment>
<dbReference type="AlphaFoldDB" id="A0A8T0W694"/>